<proteinExistence type="predicted"/>
<name>A0ABT7X8U3_9BACE</name>
<accession>A0ABT7X8U3</accession>
<comment type="caution">
    <text evidence="2">The sequence shown here is derived from an EMBL/GenBank/DDBJ whole genome shotgun (WGS) entry which is preliminary data.</text>
</comment>
<organism evidence="2 3">
    <name type="scientific">Bacteroides gallinaceum</name>
    <dbReference type="NCBI Taxonomy" id="1462571"/>
    <lineage>
        <taxon>Bacteria</taxon>
        <taxon>Pseudomonadati</taxon>
        <taxon>Bacteroidota</taxon>
        <taxon>Bacteroidia</taxon>
        <taxon>Bacteroidales</taxon>
        <taxon>Bacteroidaceae</taxon>
        <taxon>Bacteroides</taxon>
    </lineage>
</organism>
<protein>
    <recommendedName>
        <fullName evidence="4">Lipoprotein</fullName>
    </recommendedName>
</protein>
<dbReference type="PROSITE" id="PS51257">
    <property type="entry name" value="PROKAR_LIPOPROTEIN"/>
    <property type="match status" value="1"/>
</dbReference>
<feature type="chain" id="PRO_5046313084" description="Lipoprotein" evidence="1">
    <location>
        <begin position="19"/>
        <end position="275"/>
    </location>
</feature>
<evidence type="ECO:0000313" key="3">
    <source>
        <dbReference type="Proteomes" id="UP001167871"/>
    </source>
</evidence>
<sequence>MKTRCLLGALLLSVCSLAGCSDDDNNGSGSVTPFDLGKTYYETRLARGDTQIYITNGSGDVSLAIADENVLQATYEEILGADEVKGTVHLVGKRKGTTALTLTDNVTGDKETVEVKVTDCYIAYEIIASNHPALQQDMTLYLVNNEARDCYFYSEDQPDSTPAATGTYEFLVKQTEEGTAPYLRLSYPSSADGSFAESVSGHDFRIEMQGADATSSASLTIIETYLGVDWEALIADAQAKSLPPARYTLLLTVPDTDYVITGILSTVAMPENVLD</sequence>
<evidence type="ECO:0000256" key="1">
    <source>
        <dbReference type="SAM" id="SignalP"/>
    </source>
</evidence>
<dbReference type="RefSeq" id="WP_301934977.1">
    <property type="nucleotide sequence ID" value="NZ_JAUEII010000039.1"/>
</dbReference>
<dbReference type="EMBL" id="JAUEII010000039">
    <property type="protein sequence ID" value="MDN0050491.1"/>
    <property type="molecule type" value="Genomic_DNA"/>
</dbReference>
<dbReference type="Proteomes" id="UP001167871">
    <property type="component" value="Unassembled WGS sequence"/>
</dbReference>
<keyword evidence="3" id="KW-1185">Reference proteome</keyword>
<keyword evidence="1" id="KW-0732">Signal</keyword>
<feature type="signal peptide" evidence="1">
    <location>
        <begin position="1"/>
        <end position="18"/>
    </location>
</feature>
<reference evidence="2" key="2">
    <citation type="submission" date="2024-05" db="EMBL/GenBank/DDBJ databases">
        <title>Identification and characterization of horizontal gene transfer across gut microbiota members of farm animals based on homology search.</title>
        <authorList>
            <person name="Schwarzerova J."/>
            <person name="Nykrynova M."/>
            <person name="Jureckova K."/>
            <person name="Cejkova D."/>
            <person name="Rychlik I."/>
        </authorList>
    </citation>
    <scope>NUCLEOTIDE SEQUENCE</scope>
    <source>
        <strain evidence="2">84_SSukc20</strain>
    </source>
</reference>
<evidence type="ECO:0000313" key="2">
    <source>
        <dbReference type="EMBL" id="MDN0050491.1"/>
    </source>
</evidence>
<gene>
    <name evidence="2" type="ORF">QVO10_14105</name>
</gene>
<reference evidence="2" key="1">
    <citation type="submission" date="2023-06" db="EMBL/GenBank/DDBJ databases">
        <authorList>
            <person name="Zeman M."/>
            <person name="Kubasova T."/>
            <person name="Jahodarova E."/>
            <person name="Nykrynova M."/>
            <person name="Rychlik I."/>
        </authorList>
    </citation>
    <scope>NUCLEOTIDE SEQUENCE</scope>
    <source>
        <strain evidence="2">84_SSukc20</strain>
    </source>
</reference>
<evidence type="ECO:0008006" key="4">
    <source>
        <dbReference type="Google" id="ProtNLM"/>
    </source>
</evidence>